<dbReference type="AlphaFoldDB" id="U1WQI7"/>
<accession>U1WQI7</accession>
<comment type="caution">
    <text evidence="1">The sequence shown here is derived from an EMBL/GenBank/DDBJ whole genome shotgun (WGS) entry which is preliminary data.</text>
</comment>
<dbReference type="GeneID" id="92841272"/>
<dbReference type="STRING" id="649747.HMPREF0083_01042"/>
<evidence type="ECO:0000313" key="1">
    <source>
        <dbReference type="EMBL" id="ERI10854.1"/>
    </source>
</evidence>
<dbReference type="RefSeq" id="WP_021624208.1">
    <property type="nucleotide sequence ID" value="NZ_KE952895.1"/>
</dbReference>
<sequence>MNVTNGTYEATNLLAEWWEGEEPSFKVNDVVTIIETNEDGIIKRVFKDLEECLVRHKDVRNSNEIETYYTHSFFRFDELRK</sequence>
<keyword evidence="2" id="KW-1185">Reference proteome</keyword>
<name>U1WQI7_ANEAE</name>
<dbReference type="Proteomes" id="UP000016511">
    <property type="component" value="Unassembled WGS sequence"/>
</dbReference>
<reference evidence="1 2" key="1">
    <citation type="submission" date="2013-08" db="EMBL/GenBank/DDBJ databases">
        <authorList>
            <person name="Weinstock G."/>
            <person name="Sodergren E."/>
            <person name="Wylie T."/>
            <person name="Fulton L."/>
            <person name="Fulton R."/>
            <person name="Fronick C."/>
            <person name="O'Laughlin M."/>
            <person name="Godfrey J."/>
            <person name="Miner T."/>
            <person name="Herter B."/>
            <person name="Appelbaum E."/>
            <person name="Cordes M."/>
            <person name="Lek S."/>
            <person name="Wollam A."/>
            <person name="Pepin K.H."/>
            <person name="Palsikar V.B."/>
            <person name="Mitreva M."/>
            <person name="Wilson R.K."/>
        </authorList>
    </citation>
    <scope>NUCLEOTIDE SEQUENCE [LARGE SCALE GENOMIC DNA]</scope>
    <source>
        <strain evidence="1 2">ATCC 12856</strain>
    </source>
</reference>
<dbReference type="EMBL" id="AWSJ01000065">
    <property type="protein sequence ID" value="ERI10854.1"/>
    <property type="molecule type" value="Genomic_DNA"/>
</dbReference>
<dbReference type="PATRIC" id="fig|649747.3.peg.946"/>
<protein>
    <submittedName>
        <fullName evidence="1">Uncharacterized protein</fullName>
    </submittedName>
</protein>
<evidence type="ECO:0000313" key="2">
    <source>
        <dbReference type="Proteomes" id="UP000016511"/>
    </source>
</evidence>
<dbReference type="HOGENOM" id="CLU_2566385_0_0_9"/>
<gene>
    <name evidence="1" type="ORF">HMPREF0083_01042</name>
</gene>
<organism evidence="1 2">
    <name type="scientific">Aneurinibacillus aneurinilyticus ATCC 12856</name>
    <dbReference type="NCBI Taxonomy" id="649747"/>
    <lineage>
        <taxon>Bacteria</taxon>
        <taxon>Bacillati</taxon>
        <taxon>Bacillota</taxon>
        <taxon>Bacilli</taxon>
        <taxon>Bacillales</taxon>
        <taxon>Paenibacillaceae</taxon>
        <taxon>Aneurinibacillus group</taxon>
        <taxon>Aneurinibacillus</taxon>
    </lineage>
</organism>
<proteinExistence type="predicted"/>